<evidence type="ECO:0000256" key="2">
    <source>
        <dbReference type="ARBA" id="ARBA00007447"/>
    </source>
</evidence>
<keyword evidence="4 5" id="KW-0732">Signal</keyword>
<feature type="chain" id="PRO_5034750103" evidence="5">
    <location>
        <begin position="25"/>
        <end position="432"/>
    </location>
</feature>
<dbReference type="Pfam" id="PF14541">
    <property type="entry name" value="TAXi_C"/>
    <property type="match status" value="1"/>
</dbReference>
<name>A0A8B8K4F2_ABRPR</name>
<dbReference type="GeneID" id="113852158"/>
<dbReference type="RefSeq" id="XP_027338204.1">
    <property type="nucleotide sequence ID" value="XM_027482403.1"/>
</dbReference>
<feature type="signal peptide" evidence="5">
    <location>
        <begin position="1"/>
        <end position="24"/>
    </location>
</feature>
<evidence type="ECO:0000256" key="5">
    <source>
        <dbReference type="SAM" id="SignalP"/>
    </source>
</evidence>
<feature type="domain" description="Peptidase A1" evidence="6">
    <location>
        <begin position="45"/>
        <end position="415"/>
    </location>
</feature>
<proteinExistence type="inferred from homology"/>
<dbReference type="InterPro" id="IPR032799">
    <property type="entry name" value="TAXi_C"/>
</dbReference>
<dbReference type="Proteomes" id="UP000694853">
    <property type="component" value="Unplaced"/>
</dbReference>
<dbReference type="OrthoDB" id="1882431at2759"/>
<evidence type="ECO:0000256" key="1">
    <source>
        <dbReference type="ARBA" id="ARBA00004239"/>
    </source>
</evidence>
<comment type="similarity">
    <text evidence="2">Belongs to the peptidase A1 family.</text>
</comment>
<dbReference type="InterPro" id="IPR033121">
    <property type="entry name" value="PEPTIDASE_A1"/>
</dbReference>
<dbReference type="KEGG" id="aprc:113852158"/>
<dbReference type="PANTHER" id="PTHR47965">
    <property type="entry name" value="ASPARTYL PROTEASE-RELATED"/>
    <property type="match status" value="1"/>
</dbReference>
<protein>
    <submittedName>
        <fullName evidence="8">Basic 7S globulin 2-like</fullName>
    </submittedName>
</protein>
<accession>A0A8B8K4F2</accession>
<dbReference type="InterPro" id="IPR021109">
    <property type="entry name" value="Peptidase_aspartic_dom_sf"/>
</dbReference>
<dbReference type="GO" id="GO:0005576">
    <property type="term" value="C:extracellular region"/>
    <property type="evidence" value="ECO:0007669"/>
    <property type="project" value="UniProtKB-SubCell"/>
</dbReference>
<dbReference type="GO" id="GO:0004190">
    <property type="term" value="F:aspartic-type endopeptidase activity"/>
    <property type="evidence" value="ECO:0007669"/>
    <property type="project" value="InterPro"/>
</dbReference>
<reference evidence="8" key="2">
    <citation type="submission" date="2025-08" db="UniProtKB">
        <authorList>
            <consortium name="RefSeq"/>
        </authorList>
    </citation>
    <scope>IDENTIFICATION</scope>
    <source>
        <tissue evidence="8">Young leaves</tissue>
    </source>
</reference>
<dbReference type="PROSITE" id="PS51767">
    <property type="entry name" value="PEPTIDASE_A1"/>
    <property type="match status" value="1"/>
</dbReference>
<comment type="subcellular location">
    <subcellularLocation>
        <location evidence="1">Secreted</location>
        <location evidence="1">Extracellular space</location>
    </subcellularLocation>
</comment>
<evidence type="ECO:0000259" key="6">
    <source>
        <dbReference type="PROSITE" id="PS51767"/>
    </source>
</evidence>
<dbReference type="FunFam" id="2.40.70.10:FF:000041">
    <property type="entry name" value="Basic 7S globulin"/>
    <property type="match status" value="1"/>
</dbReference>
<gene>
    <name evidence="8" type="primary">LOC113852158</name>
</gene>
<dbReference type="SUPFAM" id="SSF50630">
    <property type="entry name" value="Acid proteases"/>
    <property type="match status" value="1"/>
</dbReference>
<sequence length="432" mass="46463">MASSIAIHFMLLSIALSSIHSLSALSHVPNTFTLGIKKDQETNLFYASVGIGTPRHNFNLVIDLAGENLWYDCDTHYNSSSYTPISCRSKRCPEDICVSCDGPFKPGCTNNTCHATASNPLANSIFGGELGDDIVFLSKQKISGLLTSCIEVDGFSSFRNNDSALFHLPKTSKGVLGLSKSQLALPAQLALANNLPHKFSLCLPSSNNLGFTNLLVREQPQEVSKFLQTTPLIVNPVSTGPISVAGVPSNEYFIDVKAVKIDGHVVNLKPSLLSIDNKGNGGTKISPMSPFTELQSSVYKTFIRDFLKNASDRRLKRVASVPPFEACFDSSSVGNSASGFAMPTIDLVLPGGMEWKIHGANSMVMAKKNVACLAIVDGGKEPKMSFVKASIVIGGYQLQDNLLVFDVASSKLSFSSSLLLHNTSCSHSRMLF</sequence>
<keyword evidence="3" id="KW-0964">Secreted</keyword>
<dbReference type="InterPro" id="IPR032861">
    <property type="entry name" value="TAXi_N"/>
</dbReference>
<dbReference type="AlphaFoldDB" id="A0A8B8K4F2"/>
<keyword evidence="7" id="KW-1185">Reference proteome</keyword>
<reference evidence="7" key="1">
    <citation type="journal article" date="2019" name="Toxins">
        <title>Detection of Abrin-Like and Prepropulchellin-Like Toxin Genes and Transcripts Using Whole Genome Sequencing and Full-Length Transcript Sequencing of Abrus precatorius.</title>
        <authorList>
            <person name="Hovde B.T."/>
            <person name="Daligault H.E."/>
            <person name="Hanschen E.R."/>
            <person name="Kunde Y.A."/>
            <person name="Johnson M.B."/>
            <person name="Starkenburg S.R."/>
            <person name="Johnson S.L."/>
        </authorList>
    </citation>
    <scope>NUCLEOTIDE SEQUENCE [LARGE SCALE GENOMIC DNA]</scope>
</reference>
<dbReference type="Pfam" id="PF14543">
    <property type="entry name" value="TAXi_N"/>
    <property type="match status" value="1"/>
</dbReference>
<evidence type="ECO:0000313" key="7">
    <source>
        <dbReference type="Proteomes" id="UP000694853"/>
    </source>
</evidence>
<dbReference type="InterPro" id="IPR001461">
    <property type="entry name" value="Aspartic_peptidase_A1"/>
</dbReference>
<dbReference type="PANTHER" id="PTHR47965:SF44">
    <property type="entry name" value="7S GLOBULIN 2 SMALL SUBUNIT, PUTATIVE-RELATED"/>
    <property type="match status" value="1"/>
</dbReference>
<organism evidence="7 8">
    <name type="scientific">Abrus precatorius</name>
    <name type="common">Indian licorice</name>
    <name type="synonym">Glycine abrus</name>
    <dbReference type="NCBI Taxonomy" id="3816"/>
    <lineage>
        <taxon>Eukaryota</taxon>
        <taxon>Viridiplantae</taxon>
        <taxon>Streptophyta</taxon>
        <taxon>Embryophyta</taxon>
        <taxon>Tracheophyta</taxon>
        <taxon>Spermatophyta</taxon>
        <taxon>Magnoliopsida</taxon>
        <taxon>eudicotyledons</taxon>
        <taxon>Gunneridae</taxon>
        <taxon>Pentapetalae</taxon>
        <taxon>rosids</taxon>
        <taxon>fabids</taxon>
        <taxon>Fabales</taxon>
        <taxon>Fabaceae</taxon>
        <taxon>Papilionoideae</taxon>
        <taxon>50 kb inversion clade</taxon>
        <taxon>NPAAA clade</taxon>
        <taxon>indigoferoid/millettioid clade</taxon>
        <taxon>Abreae</taxon>
        <taxon>Abrus</taxon>
    </lineage>
</organism>
<dbReference type="GO" id="GO:0006508">
    <property type="term" value="P:proteolysis"/>
    <property type="evidence" value="ECO:0007669"/>
    <property type="project" value="InterPro"/>
</dbReference>
<dbReference type="Gene3D" id="2.40.70.10">
    <property type="entry name" value="Acid Proteases"/>
    <property type="match status" value="2"/>
</dbReference>
<evidence type="ECO:0000313" key="8">
    <source>
        <dbReference type="RefSeq" id="XP_027338204.1"/>
    </source>
</evidence>
<evidence type="ECO:0000256" key="4">
    <source>
        <dbReference type="ARBA" id="ARBA00022729"/>
    </source>
</evidence>
<evidence type="ECO:0000256" key="3">
    <source>
        <dbReference type="ARBA" id="ARBA00022525"/>
    </source>
</evidence>